<dbReference type="AlphaFoldDB" id="A0A975EQ57"/>
<dbReference type="GO" id="GO:0005506">
    <property type="term" value="F:iron ion binding"/>
    <property type="evidence" value="ECO:0007669"/>
    <property type="project" value="UniProtKB-ARBA"/>
</dbReference>
<dbReference type="EMBL" id="CP060010">
    <property type="protein sequence ID" value="QTN35211.1"/>
    <property type="molecule type" value="Genomic_DNA"/>
</dbReference>
<dbReference type="PANTHER" id="PTHR20883">
    <property type="entry name" value="PHYTANOYL-COA DIOXYGENASE DOMAIN CONTAINING 1"/>
    <property type="match status" value="1"/>
</dbReference>
<dbReference type="SUPFAM" id="SSF51197">
    <property type="entry name" value="Clavaminate synthase-like"/>
    <property type="match status" value="1"/>
</dbReference>
<sequence length="331" mass="36171">MSEPSALTPAQIAAFEEDGFLAIDSLVPPEDLVAIEAEYEALLDRLASALFQKGKISKTYEDLDFGARYAAMIAEYPDLTNYLNISLPLLNEGIDPETFHVHAGPAVFDLMRHPKVLDVVEALIGPEIYASPVQQMRMKPPAQGLHDAVAGHSNVGATTWHQDIVALFEEADDTHQITVWLAITEATIENGCLTSIPASHREGPKVHCSNAAIAREPQVPDKVMGGREGTPLPVKKGGAVLFHKMNVHRALPNLSDGLRWSMDLRYHPTGQASGRPAFPGFVARSAERPDQVLNDPAAWAASWEAARHRILSGQHKGRLFEDTRWNDAAVC</sequence>
<name>A0A975EQ57_9RHOB</name>
<dbReference type="RefSeq" id="WP_209355898.1">
    <property type="nucleotide sequence ID" value="NZ_CP060010.1"/>
</dbReference>
<protein>
    <submittedName>
        <fullName evidence="1">Phytanoyl-CoA dioxygenase family protein</fullName>
    </submittedName>
</protein>
<evidence type="ECO:0000313" key="1">
    <source>
        <dbReference type="EMBL" id="QTN35211.1"/>
    </source>
</evidence>
<dbReference type="Proteomes" id="UP000665026">
    <property type="component" value="Chromosome"/>
</dbReference>
<dbReference type="KEGG" id="cact:HZ995_12065"/>
<reference evidence="1" key="1">
    <citation type="submission" date="2020-07" db="EMBL/GenBank/DDBJ databases">
        <title>Genome sequences of bacteria associated with the marine, planktonic diatom Thalassiosira profunda strain ECT2AJA-044.</title>
        <authorList>
            <person name="Gargas C.B."/>
            <person name="Roberts W.R."/>
            <person name="Alverson A.J."/>
        </authorList>
    </citation>
    <scope>NUCLEOTIDE SEQUENCE</scope>
    <source>
        <strain evidence="1">ECT2AJA-044</strain>
    </source>
</reference>
<dbReference type="Pfam" id="PF05721">
    <property type="entry name" value="PhyH"/>
    <property type="match status" value="1"/>
</dbReference>
<evidence type="ECO:0000313" key="2">
    <source>
        <dbReference type="Proteomes" id="UP000665026"/>
    </source>
</evidence>
<accession>A0A975EQ57</accession>
<organism evidence="1 2">
    <name type="scientific">Cognatishimia activa</name>
    <dbReference type="NCBI Taxonomy" id="1715691"/>
    <lineage>
        <taxon>Bacteria</taxon>
        <taxon>Pseudomonadati</taxon>
        <taxon>Pseudomonadota</taxon>
        <taxon>Alphaproteobacteria</taxon>
        <taxon>Rhodobacterales</taxon>
        <taxon>Paracoccaceae</taxon>
        <taxon>Cognatishimia</taxon>
    </lineage>
</organism>
<dbReference type="PANTHER" id="PTHR20883:SF14">
    <property type="entry name" value="PHYTANOYL-COA DIOXYGENASE"/>
    <property type="match status" value="1"/>
</dbReference>
<dbReference type="GO" id="GO:0016706">
    <property type="term" value="F:2-oxoglutarate-dependent dioxygenase activity"/>
    <property type="evidence" value="ECO:0007669"/>
    <property type="project" value="UniProtKB-ARBA"/>
</dbReference>
<keyword evidence="1" id="KW-0560">Oxidoreductase</keyword>
<gene>
    <name evidence="1" type="ORF">HZ995_12065</name>
</gene>
<proteinExistence type="predicted"/>
<dbReference type="Gene3D" id="2.60.120.620">
    <property type="entry name" value="q2cbj1_9rhob like domain"/>
    <property type="match status" value="1"/>
</dbReference>
<keyword evidence="1" id="KW-0223">Dioxygenase</keyword>
<dbReference type="InterPro" id="IPR008775">
    <property type="entry name" value="Phytyl_CoA_dOase-like"/>
</dbReference>